<dbReference type="CDD" id="cd22352">
    <property type="entry name" value="RecB_C-like"/>
    <property type="match status" value="1"/>
</dbReference>
<evidence type="ECO:0000259" key="17">
    <source>
        <dbReference type="PROSITE" id="PS51198"/>
    </source>
</evidence>
<dbReference type="InterPro" id="IPR011604">
    <property type="entry name" value="PDDEXK-like_dom_sf"/>
</dbReference>
<evidence type="ECO:0000256" key="8">
    <source>
        <dbReference type="ARBA" id="ARBA00022840"/>
    </source>
</evidence>
<dbReference type="Proteomes" id="UP001429601">
    <property type="component" value="Unassembled WGS sequence"/>
</dbReference>
<comment type="domain">
    <text evidence="15">The N-terminal DNA-binding domain is a ssDNA-dependent ATPase and has ATP-dependent 3'-5' helicase function. This domain interacts with RecC.</text>
</comment>
<evidence type="ECO:0000256" key="16">
    <source>
        <dbReference type="PROSITE-ProRule" id="PRU00560"/>
    </source>
</evidence>
<keyword evidence="3 15" id="KW-0547">Nucleotide-binding</keyword>
<comment type="catalytic activity">
    <reaction evidence="14 15">
        <text>ATP + H2O = ADP + phosphate + H(+)</text>
        <dbReference type="Rhea" id="RHEA:13065"/>
        <dbReference type="ChEBI" id="CHEBI:15377"/>
        <dbReference type="ChEBI" id="CHEBI:15378"/>
        <dbReference type="ChEBI" id="CHEBI:30616"/>
        <dbReference type="ChEBI" id="CHEBI:43474"/>
        <dbReference type="ChEBI" id="CHEBI:456216"/>
        <dbReference type="EC" id="5.6.2.4"/>
    </reaction>
</comment>
<organism evidence="19 20">
    <name type="scientific">Luteibacter jiangsuensis</name>
    <dbReference type="NCBI Taxonomy" id="637577"/>
    <lineage>
        <taxon>Bacteria</taxon>
        <taxon>Pseudomonadati</taxon>
        <taxon>Pseudomonadota</taxon>
        <taxon>Gammaproteobacteria</taxon>
        <taxon>Lysobacterales</taxon>
        <taxon>Rhodanobacteraceae</taxon>
        <taxon>Luteibacter</taxon>
    </lineage>
</organism>
<comment type="miscellaneous">
    <text evidence="15">In the RecBCD complex, RecB has a slow 3'-5' helicase, an exonuclease activity and loads RecA onto ssDNA, RecD has a fast 5'-3' helicase activity, while RecC stimulates the ATPase and processivity of the RecB helicase and contributes to recognition of the Chi site.</text>
</comment>
<feature type="region of interest" description="DNA-binding and helicase activity, interacts with RecC" evidence="15">
    <location>
        <begin position="1"/>
        <end position="876"/>
    </location>
</feature>
<keyword evidence="4 15" id="KW-0227">DNA damage</keyword>
<dbReference type="InterPro" id="IPR000212">
    <property type="entry name" value="DNA_helicase_UvrD/REP"/>
</dbReference>
<evidence type="ECO:0000256" key="10">
    <source>
        <dbReference type="ARBA" id="ARBA00023125"/>
    </source>
</evidence>
<comment type="catalytic activity">
    <reaction evidence="15">
        <text>Exonucleolytic cleavage (in the presence of ATP) in either 5'- to 3'- or 3'- to 5'-direction to yield 5'-phosphooligonucleotides.</text>
        <dbReference type="EC" id="3.1.11.5"/>
    </reaction>
</comment>
<dbReference type="SUPFAM" id="SSF52540">
    <property type="entry name" value="P-loop containing nucleoside triphosphate hydrolases"/>
    <property type="match status" value="1"/>
</dbReference>
<evidence type="ECO:0000256" key="15">
    <source>
        <dbReference type="HAMAP-Rule" id="MF_01485"/>
    </source>
</evidence>
<comment type="catalytic activity">
    <reaction evidence="13 15">
        <text>Couples ATP hydrolysis with the unwinding of duplex DNA by translocating in the 3'-5' direction.</text>
        <dbReference type="EC" id="5.6.2.4"/>
    </reaction>
</comment>
<dbReference type="Gene3D" id="3.40.50.300">
    <property type="entry name" value="P-loop containing nucleotide triphosphate hydrolases"/>
    <property type="match status" value="2"/>
</dbReference>
<evidence type="ECO:0000256" key="7">
    <source>
        <dbReference type="ARBA" id="ARBA00022839"/>
    </source>
</evidence>
<sequence>MSVAPLQPVSMPLHGVRLIEASAGTGKTWTIAALYVRAVLGHGLPQPLLPPQLLVVTFTEAATQELRERIRARLVEAATAFRASASAEPFLAELIAAYPAEAHANCARRLELAAQWMDEAAIFTIHGWSQRMLTQHAFGSGHAFALTLEPDESELLADCVRDYWRQAFYPLSPRQAEAVLQEWRSPDDLLRSLKPLFHGGDVTLRVDGQILDAVTDPRALLAAREAWEAENERLLAEAASAWRADVDRIEALLTDASASKVLNNNRYRPDRMPGYLAPLRRWAFGGEASEEELQRFTATRLGDATGKGKARPEHPAFAALDAWQAGTEGRVEIRHALLVDALARVRERFATLKRKRAQIGFDDLLQRLDAALGSPTGDVLAETIRRQFPLALIDEFQDTDPIQYRIFSRVYAGVQDVGLLLIGDPKQAIYAFRGADIHTYLSARRQASAPHYSLHTNFRSTQAMVEAVNAVFLHGERHPQGAFHFPERSLPFVPVEAKGRAERFVAGGADQPALRLWLLDDEAPVGVRHYREQMADACASEIVRLLEGAARGDTGFAEGGDRLVPLKPADIAVLVRSRAEAAQVRSSLAARQVRSVFLSDRDSVLESVEAGDVLAWLRAVASPASDVAMRAALATRTLDLGYAELERLNTDETHWERRGELFVGLHQVWQQAGVLAMLHSLLHRFDLPARLLSRTGGERALTNVLHLAELLQHAASTLDGEQALIRHLAERIADTAGHHGDDQLVRLESDDDVVKVVTIHKSKGLEYPLVFLPFVCASGGTHPGQAAYRYHDGTGSQLELVSKSKGGEASERAKEAADLAELQEDLRLLYVAMTRARHACYVGVAPVCHNNSRTPQVHRSAFGHLLGGGKEIGNGAIAGLLRELANDVPSIRVEYMPVPDEHRYVPAEREVAPRVAREPSMGRAEPWRIASYSGLRYAKDIAAPETAADDVIVEYATEPVVPVPAVTGIHAFERGAEAGTFLHDLLEWIADEGFAAIASERDRLRDTVARRCERRGWSRYIDLLTDWLIVLLRTPMPLPEGRAVALADLDEPTRYRAELEFLFESRKVDTLALDRIVRQHTLGAEGRPHLAADTINGMLKGFIDLIVEHDGRWYVVDYKSNWLGADERAYTAAAMRQSILESRYELQYALYLLALHRQLRSRLGDAYDYDTHVGGAVYLYLRGVDGRGHGVHVERPPRAMIEAMDALFEGAAA</sequence>
<evidence type="ECO:0000256" key="13">
    <source>
        <dbReference type="ARBA" id="ARBA00034617"/>
    </source>
</evidence>
<dbReference type="Pfam" id="PF13361">
    <property type="entry name" value="UvrD_C"/>
    <property type="match status" value="1"/>
</dbReference>
<evidence type="ECO:0000259" key="18">
    <source>
        <dbReference type="PROSITE" id="PS51217"/>
    </source>
</evidence>
<dbReference type="Gene3D" id="1.10.3170.10">
    <property type="entry name" value="Recbcd, chain B, domain 2"/>
    <property type="match status" value="1"/>
</dbReference>
<dbReference type="InterPro" id="IPR004586">
    <property type="entry name" value="RecB"/>
</dbReference>
<comment type="caution">
    <text evidence="19">The sequence shown here is derived from an EMBL/GenBank/DDBJ whole genome shotgun (WGS) entry which is preliminary data.</text>
</comment>
<reference evidence="19 20" key="1">
    <citation type="journal article" date="2011" name="Curr. Microbiol.">
        <title>Luteibacter jiangsuensis sp. nov.: a methamidophos-degrading bacterium isolated from a methamidophos-manufacturing factory.</title>
        <authorList>
            <person name="Wang L."/>
            <person name="Wang G.L."/>
            <person name="Li S.P."/>
            <person name="Jiang J.D."/>
        </authorList>
    </citation>
    <scope>NUCLEOTIDE SEQUENCE [LARGE SCALE GENOMIC DNA]</scope>
    <source>
        <strain evidence="19 20">CGMCC 1.10133</strain>
    </source>
</reference>
<evidence type="ECO:0000256" key="9">
    <source>
        <dbReference type="ARBA" id="ARBA00022842"/>
    </source>
</evidence>
<keyword evidence="1 15" id="KW-0540">Nuclease</keyword>
<feature type="binding site" evidence="15">
    <location>
        <position position="1104"/>
    </location>
    <ligand>
        <name>Mg(2+)</name>
        <dbReference type="ChEBI" id="CHEBI:18420"/>
    </ligand>
</feature>
<dbReference type="NCBIfam" id="TIGR00609">
    <property type="entry name" value="recB"/>
    <property type="match status" value="1"/>
</dbReference>
<dbReference type="EMBL" id="JAAQQR010000010">
    <property type="protein sequence ID" value="NID06673.1"/>
    <property type="molecule type" value="Genomic_DNA"/>
</dbReference>
<evidence type="ECO:0000256" key="12">
    <source>
        <dbReference type="ARBA" id="ARBA00023235"/>
    </source>
</evidence>
<dbReference type="PROSITE" id="PS51198">
    <property type="entry name" value="UVRD_HELICASE_ATP_BIND"/>
    <property type="match status" value="1"/>
</dbReference>
<dbReference type="SUPFAM" id="SSF52980">
    <property type="entry name" value="Restriction endonuclease-like"/>
    <property type="match status" value="1"/>
</dbReference>
<dbReference type="Pfam" id="PF00580">
    <property type="entry name" value="UvrD-helicase"/>
    <property type="match status" value="1"/>
</dbReference>
<proteinExistence type="inferred from homology"/>
<dbReference type="Pfam" id="PF12705">
    <property type="entry name" value="PDDEXK_1"/>
    <property type="match status" value="1"/>
</dbReference>
<keyword evidence="5 15" id="KW-0378">Hydrolase</keyword>
<comment type="cofactor">
    <cofactor evidence="15">
        <name>Mg(2+)</name>
        <dbReference type="ChEBI" id="CHEBI:18420"/>
    </cofactor>
    <text evidence="15">Binds 1 Mg(2+) ion per subunit.</text>
</comment>
<evidence type="ECO:0000256" key="3">
    <source>
        <dbReference type="ARBA" id="ARBA00022741"/>
    </source>
</evidence>
<feature type="binding site" evidence="16">
    <location>
        <begin position="21"/>
        <end position="28"/>
    </location>
    <ligand>
        <name>ATP</name>
        <dbReference type="ChEBI" id="CHEBI:30616"/>
    </ligand>
</feature>
<accession>A0ABX0QCX0</accession>
<gene>
    <name evidence="15 19" type="primary">recB</name>
    <name evidence="19" type="ORF">HBF26_17400</name>
</gene>
<keyword evidence="9 15" id="KW-0460">Magnesium</keyword>
<evidence type="ECO:0000256" key="5">
    <source>
        <dbReference type="ARBA" id="ARBA00022801"/>
    </source>
</evidence>
<dbReference type="GO" id="GO:0008854">
    <property type="term" value="F:exodeoxyribonuclease V activity"/>
    <property type="evidence" value="ECO:0007669"/>
    <property type="project" value="UniProtKB-EC"/>
</dbReference>
<feature type="domain" description="UvrD-like helicase C-terminal" evidence="18">
    <location>
        <begin position="495"/>
        <end position="764"/>
    </location>
</feature>
<keyword evidence="10 15" id="KW-0238">DNA-binding</keyword>
<dbReference type="PANTHER" id="PTHR11070:SF23">
    <property type="entry name" value="RECBCD ENZYME SUBUNIT RECB"/>
    <property type="match status" value="1"/>
</dbReference>
<dbReference type="Gene3D" id="1.10.486.10">
    <property type="entry name" value="PCRA, domain 4"/>
    <property type="match status" value="1"/>
</dbReference>
<keyword evidence="6 15" id="KW-0347">Helicase</keyword>
<evidence type="ECO:0000256" key="1">
    <source>
        <dbReference type="ARBA" id="ARBA00022722"/>
    </source>
</evidence>
<feature type="binding site" evidence="15">
    <location>
        <position position="983"/>
    </location>
    <ligand>
        <name>Mg(2+)</name>
        <dbReference type="ChEBI" id="CHEBI:18420"/>
    </ligand>
</feature>
<dbReference type="PROSITE" id="PS51217">
    <property type="entry name" value="UVRD_HELICASE_CTER"/>
    <property type="match status" value="1"/>
</dbReference>
<keyword evidence="2 15" id="KW-0479">Metal-binding</keyword>
<comment type="similarity">
    <text evidence="15">Belongs to the helicase family. UvrD subfamily.</text>
</comment>
<evidence type="ECO:0000256" key="14">
    <source>
        <dbReference type="ARBA" id="ARBA00048988"/>
    </source>
</evidence>
<dbReference type="EC" id="5.6.2.4" evidence="15"/>
<comment type="subunit">
    <text evidence="15">Heterotrimer of RecB, RecC and RecD. All subunits contribute to DNA-binding. Interacts with RecA.</text>
</comment>
<comment type="function">
    <text evidence="15">A helicase/nuclease that prepares dsDNA breaks (DSB) for recombinational DNA repair. Binds to DSBs and unwinds DNA via a highly rapid and processive ATP-dependent bidirectional helicase activity. Unwinds dsDNA until it encounters a Chi (crossover hotspot instigator) sequence from the 3' direction. Cuts ssDNA a few nucleotides 3' to the Chi site. The properties and activities of the enzyme are changed at Chi. The Chi-altered holoenzyme produces a long 3'-ssDNA overhang and facilitates RecA-binding to the ssDNA for homologous DNA recombination and repair. Holoenzyme degrades any linearized DNA that is unable to undergo homologous recombination. In the holoenzyme this subunit contributes ATPase, 3'-5' helicase, exonuclease activity and loads RecA onto ssDNA.</text>
</comment>
<dbReference type="InterPro" id="IPR011335">
    <property type="entry name" value="Restrct_endonuc-II-like"/>
</dbReference>
<feature type="region of interest" description="Nuclease activity, interacts with RecD and RecA" evidence="15">
    <location>
        <begin position="926"/>
        <end position="1213"/>
    </location>
</feature>
<keyword evidence="8 15" id="KW-0067">ATP-binding</keyword>
<dbReference type="RefSeq" id="WP_167129279.1">
    <property type="nucleotide sequence ID" value="NZ_JAAQQR010000010.1"/>
</dbReference>
<dbReference type="HAMAP" id="MF_01485">
    <property type="entry name" value="RecB"/>
    <property type="match status" value="1"/>
</dbReference>
<dbReference type="InterPro" id="IPR027417">
    <property type="entry name" value="P-loop_NTPase"/>
</dbReference>
<keyword evidence="11 15" id="KW-0234">DNA repair</keyword>
<evidence type="ECO:0000256" key="2">
    <source>
        <dbReference type="ARBA" id="ARBA00022723"/>
    </source>
</evidence>
<evidence type="ECO:0000256" key="11">
    <source>
        <dbReference type="ARBA" id="ARBA00023204"/>
    </source>
</evidence>
<evidence type="ECO:0000313" key="20">
    <source>
        <dbReference type="Proteomes" id="UP001429601"/>
    </source>
</evidence>
<keyword evidence="7 15" id="KW-0269">Exonuclease</keyword>
<dbReference type="EC" id="3.1.11.5" evidence="15"/>
<evidence type="ECO:0000256" key="6">
    <source>
        <dbReference type="ARBA" id="ARBA00022806"/>
    </source>
</evidence>
<dbReference type="Gene3D" id="3.90.320.10">
    <property type="match status" value="1"/>
</dbReference>
<name>A0ABX0QCX0_9GAMM</name>
<feature type="active site" description="For nuclease activity" evidence="15">
    <location>
        <position position="1117"/>
    </location>
</feature>
<comment type="domain">
    <text evidence="15">The C-terminal domain has nuclease activity and interacts with RecD. It interacts with RecA, facilitating its loading onto ssDNA.</text>
</comment>
<protein>
    <recommendedName>
        <fullName evidence="15">RecBCD enzyme subunit RecB</fullName>
        <ecNumber evidence="15">3.1.11.5</ecNumber>
        <ecNumber evidence="15">5.6.2.4</ecNumber>
    </recommendedName>
    <alternativeName>
        <fullName evidence="15">DNA 3'-5' helicase subunit RecB</fullName>
    </alternativeName>
    <alternativeName>
        <fullName evidence="15">Exonuclease V subunit RecB</fullName>
        <shortName evidence="15">ExoV subunit RecB</shortName>
    </alternativeName>
    <alternativeName>
        <fullName evidence="15">Helicase/nuclease RecBCD subunit RecB</fullName>
    </alternativeName>
</protein>
<dbReference type="InterPro" id="IPR014017">
    <property type="entry name" value="DNA_helicase_UvrD-like_C"/>
</dbReference>
<evidence type="ECO:0000256" key="4">
    <source>
        <dbReference type="ARBA" id="ARBA00022763"/>
    </source>
</evidence>
<feature type="domain" description="UvrD-like helicase ATP-binding" evidence="17">
    <location>
        <begin position="1"/>
        <end position="461"/>
    </location>
</feature>
<dbReference type="PANTHER" id="PTHR11070">
    <property type="entry name" value="UVRD / RECB / PCRA DNA HELICASE FAMILY MEMBER"/>
    <property type="match status" value="1"/>
</dbReference>
<dbReference type="InterPro" id="IPR038726">
    <property type="entry name" value="PDDEXK_AddAB-type"/>
</dbReference>
<keyword evidence="20" id="KW-1185">Reference proteome</keyword>
<feature type="binding site" evidence="15">
    <location>
        <position position="1117"/>
    </location>
    <ligand>
        <name>Mg(2+)</name>
        <dbReference type="ChEBI" id="CHEBI:18420"/>
    </ligand>
</feature>
<keyword evidence="12 15" id="KW-0413">Isomerase</keyword>
<evidence type="ECO:0000313" key="19">
    <source>
        <dbReference type="EMBL" id="NID06673.1"/>
    </source>
</evidence>
<dbReference type="InterPro" id="IPR014016">
    <property type="entry name" value="UvrD-like_ATP-bd"/>
</dbReference>